<dbReference type="EMBL" id="ML991799">
    <property type="protein sequence ID" value="KAF2234288.1"/>
    <property type="molecule type" value="Genomic_DNA"/>
</dbReference>
<dbReference type="InterPro" id="IPR051694">
    <property type="entry name" value="Immunoregulatory_rcpt-like"/>
</dbReference>
<evidence type="ECO:0000256" key="2">
    <source>
        <dbReference type="ARBA" id="ARBA00022692"/>
    </source>
</evidence>
<name>A0A6A6H8Z0_VIRVR</name>
<evidence type="ECO:0000256" key="4">
    <source>
        <dbReference type="ARBA" id="ARBA00023136"/>
    </source>
</evidence>
<dbReference type="AlphaFoldDB" id="A0A6A6H8Z0"/>
<dbReference type="GO" id="GO:0071944">
    <property type="term" value="C:cell periphery"/>
    <property type="evidence" value="ECO:0007669"/>
    <property type="project" value="UniProtKB-ARBA"/>
</dbReference>
<evidence type="ECO:0000313" key="7">
    <source>
        <dbReference type="EMBL" id="KAF2234288.1"/>
    </source>
</evidence>
<sequence length="290" mass="30960">MTEINDNNTITCYFQDTITFNATQWFNYEPCGPVNKSVPVVPCCTRGTQCYTNGFCHYENSVPGGSGWQVAGCTDAQYGPACYGRCTQNVHHPDAVYNRTSQLWNCCGINSRGEPTCQSPTDYAFDAPAPEDLQEYYVVPLRGDSTPLATWSSNTATSISSSTTSHATSATLSASQSSAPGSPAPSAPTSRSNGGLSSGAIAGIAIGTAIGVIIVAVCSIYFCLSRRRRSGNIEGKGETAQKNPTSVLSPDSSMYVNEMPRHDNQKSAEAPERPREPQELHGDQIRTSDG</sequence>
<feature type="compositionally biased region" description="Basic and acidic residues" evidence="5">
    <location>
        <begin position="259"/>
        <end position="290"/>
    </location>
</feature>
<organism evidence="7 8">
    <name type="scientific">Viridothelium virens</name>
    <name type="common">Speckled blister lichen</name>
    <name type="synonym">Trypethelium virens</name>
    <dbReference type="NCBI Taxonomy" id="1048519"/>
    <lineage>
        <taxon>Eukaryota</taxon>
        <taxon>Fungi</taxon>
        <taxon>Dikarya</taxon>
        <taxon>Ascomycota</taxon>
        <taxon>Pezizomycotina</taxon>
        <taxon>Dothideomycetes</taxon>
        <taxon>Dothideomycetes incertae sedis</taxon>
        <taxon>Trypetheliales</taxon>
        <taxon>Trypetheliaceae</taxon>
        <taxon>Viridothelium</taxon>
    </lineage>
</organism>
<keyword evidence="8" id="KW-1185">Reference proteome</keyword>
<comment type="subcellular location">
    <subcellularLocation>
        <location evidence="1">Membrane</location>
        <topology evidence="1">Single-pass membrane protein</topology>
    </subcellularLocation>
</comment>
<dbReference type="Proteomes" id="UP000800092">
    <property type="component" value="Unassembled WGS sequence"/>
</dbReference>
<feature type="region of interest" description="Disordered" evidence="5">
    <location>
        <begin position="167"/>
        <end position="195"/>
    </location>
</feature>
<keyword evidence="3 6" id="KW-1133">Transmembrane helix</keyword>
<dbReference type="OrthoDB" id="5215637at2759"/>
<evidence type="ECO:0000256" key="5">
    <source>
        <dbReference type="SAM" id="MobiDB-lite"/>
    </source>
</evidence>
<evidence type="ECO:0008006" key="9">
    <source>
        <dbReference type="Google" id="ProtNLM"/>
    </source>
</evidence>
<protein>
    <recommendedName>
        <fullName evidence="9">Mid2 domain-containing protein</fullName>
    </recommendedName>
</protein>
<keyword evidence="2 6" id="KW-0812">Transmembrane</keyword>
<dbReference type="PANTHER" id="PTHR15549">
    <property type="entry name" value="PAIRED IMMUNOGLOBULIN-LIKE TYPE 2 RECEPTOR"/>
    <property type="match status" value="1"/>
</dbReference>
<feature type="compositionally biased region" description="Low complexity" evidence="5">
    <location>
        <begin position="167"/>
        <end position="181"/>
    </location>
</feature>
<reference evidence="7" key="1">
    <citation type="journal article" date="2020" name="Stud. Mycol.">
        <title>101 Dothideomycetes genomes: a test case for predicting lifestyles and emergence of pathogens.</title>
        <authorList>
            <person name="Haridas S."/>
            <person name="Albert R."/>
            <person name="Binder M."/>
            <person name="Bloem J."/>
            <person name="Labutti K."/>
            <person name="Salamov A."/>
            <person name="Andreopoulos B."/>
            <person name="Baker S."/>
            <person name="Barry K."/>
            <person name="Bills G."/>
            <person name="Bluhm B."/>
            <person name="Cannon C."/>
            <person name="Castanera R."/>
            <person name="Culley D."/>
            <person name="Daum C."/>
            <person name="Ezra D."/>
            <person name="Gonzalez J."/>
            <person name="Henrissat B."/>
            <person name="Kuo A."/>
            <person name="Liang C."/>
            <person name="Lipzen A."/>
            <person name="Lutzoni F."/>
            <person name="Magnuson J."/>
            <person name="Mondo S."/>
            <person name="Nolan M."/>
            <person name="Ohm R."/>
            <person name="Pangilinan J."/>
            <person name="Park H.-J."/>
            <person name="Ramirez L."/>
            <person name="Alfaro M."/>
            <person name="Sun H."/>
            <person name="Tritt A."/>
            <person name="Yoshinaga Y."/>
            <person name="Zwiers L.-H."/>
            <person name="Turgeon B."/>
            <person name="Goodwin S."/>
            <person name="Spatafora J."/>
            <person name="Crous P."/>
            <person name="Grigoriev I."/>
        </authorList>
    </citation>
    <scope>NUCLEOTIDE SEQUENCE</scope>
    <source>
        <strain evidence="7">Tuck. ex Michener</strain>
    </source>
</reference>
<keyword evidence="4 6" id="KW-0472">Membrane</keyword>
<evidence type="ECO:0000256" key="6">
    <source>
        <dbReference type="SAM" id="Phobius"/>
    </source>
</evidence>
<dbReference type="GO" id="GO:0016020">
    <property type="term" value="C:membrane"/>
    <property type="evidence" value="ECO:0007669"/>
    <property type="project" value="UniProtKB-SubCell"/>
</dbReference>
<accession>A0A6A6H8Z0</accession>
<proteinExistence type="predicted"/>
<evidence type="ECO:0000256" key="3">
    <source>
        <dbReference type="ARBA" id="ARBA00022989"/>
    </source>
</evidence>
<feature type="transmembrane region" description="Helical" evidence="6">
    <location>
        <begin position="200"/>
        <end position="224"/>
    </location>
</feature>
<gene>
    <name evidence="7" type="ORF">EV356DRAFT_576734</name>
</gene>
<evidence type="ECO:0000313" key="8">
    <source>
        <dbReference type="Proteomes" id="UP000800092"/>
    </source>
</evidence>
<evidence type="ECO:0000256" key="1">
    <source>
        <dbReference type="ARBA" id="ARBA00004167"/>
    </source>
</evidence>
<feature type="region of interest" description="Disordered" evidence="5">
    <location>
        <begin position="234"/>
        <end position="290"/>
    </location>
</feature>
<feature type="compositionally biased region" description="Polar residues" evidence="5">
    <location>
        <begin position="240"/>
        <end position="255"/>
    </location>
</feature>